<feature type="region of interest" description="Disordered" evidence="1">
    <location>
        <begin position="42"/>
        <end position="71"/>
    </location>
</feature>
<proteinExistence type="predicted"/>
<dbReference type="AlphaFoldDB" id="A0A7W3J4H4"/>
<reference evidence="2 3" key="1">
    <citation type="submission" date="2020-07" db="EMBL/GenBank/DDBJ databases">
        <title>Sequencing the genomes of 1000 actinobacteria strains.</title>
        <authorList>
            <person name="Klenk H.-P."/>
        </authorList>
    </citation>
    <scope>NUCLEOTIDE SEQUENCE [LARGE SCALE GENOMIC DNA]</scope>
    <source>
        <strain evidence="2 3">DSM 21349</strain>
    </source>
</reference>
<comment type="caution">
    <text evidence="2">The sequence shown here is derived from an EMBL/GenBank/DDBJ whole genome shotgun (WGS) entry which is preliminary data.</text>
</comment>
<dbReference type="EMBL" id="JACGXA010000005">
    <property type="protein sequence ID" value="MBA8806044.1"/>
    <property type="molecule type" value="Genomic_DNA"/>
</dbReference>
<organism evidence="2 3">
    <name type="scientific">Nocardioides ginsengisegetis</name>
    <dbReference type="NCBI Taxonomy" id="661491"/>
    <lineage>
        <taxon>Bacteria</taxon>
        <taxon>Bacillati</taxon>
        <taxon>Actinomycetota</taxon>
        <taxon>Actinomycetes</taxon>
        <taxon>Propionibacteriales</taxon>
        <taxon>Nocardioidaceae</taxon>
        <taxon>Nocardioides</taxon>
    </lineage>
</organism>
<sequence>MPEYSRVKDKSTGHKFTVIASAVDEDAMQVLKQDAVDVVGEPLPPEYAHESLSSPTTSGQTATTKKEKADD</sequence>
<feature type="compositionally biased region" description="Polar residues" evidence="1">
    <location>
        <begin position="51"/>
        <end position="63"/>
    </location>
</feature>
<gene>
    <name evidence="2" type="ORF">FB382_004395</name>
</gene>
<dbReference type="RefSeq" id="WP_182542045.1">
    <property type="nucleotide sequence ID" value="NZ_JACGXA010000005.1"/>
</dbReference>
<name>A0A7W3J4H4_9ACTN</name>
<evidence type="ECO:0000256" key="1">
    <source>
        <dbReference type="SAM" id="MobiDB-lite"/>
    </source>
</evidence>
<keyword evidence="3" id="KW-1185">Reference proteome</keyword>
<dbReference type="Proteomes" id="UP000580910">
    <property type="component" value="Unassembled WGS sequence"/>
</dbReference>
<evidence type="ECO:0000313" key="3">
    <source>
        <dbReference type="Proteomes" id="UP000580910"/>
    </source>
</evidence>
<accession>A0A7W3J4H4</accession>
<protein>
    <submittedName>
        <fullName evidence="2">Uncharacterized protein</fullName>
    </submittedName>
</protein>
<evidence type="ECO:0000313" key="2">
    <source>
        <dbReference type="EMBL" id="MBA8806044.1"/>
    </source>
</evidence>